<evidence type="ECO:0000313" key="3">
    <source>
        <dbReference type="Proteomes" id="UP000236291"/>
    </source>
</evidence>
<gene>
    <name evidence="2" type="ORF">L195_g013707</name>
</gene>
<dbReference type="GO" id="GO:0042138">
    <property type="term" value="P:meiotic DNA double-strand break formation"/>
    <property type="evidence" value="ECO:0007669"/>
    <property type="project" value="InterPro"/>
</dbReference>
<dbReference type="GO" id="GO:0000212">
    <property type="term" value="P:meiotic spindle organization"/>
    <property type="evidence" value="ECO:0007669"/>
    <property type="project" value="InterPro"/>
</dbReference>
<reference evidence="2 3" key="2">
    <citation type="journal article" date="2017" name="Front. Plant Sci.">
        <title>Gene Classification and Mining of Molecular Markers Useful in Red Clover (Trifolium pratense) Breeding.</title>
        <authorList>
            <person name="Istvanek J."/>
            <person name="Dluhosova J."/>
            <person name="Dluhos P."/>
            <person name="Patkova L."/>
            <person name="Nedelnik J."/>
            <person name="Repkova J."/>
        </authorList>
    </citation>
    <scope>NUCLEOTIDE SEQUENCE [LARGE SCALE GENOMIC DNA]</scope>
    <source>
        <strain evidence="3">cv. Tatra</strain>
        <tissue evidence="2">Young leaves</tissue>
    </source>
</reference>
<dbReference type="InterPro" id="IPR037500">
    <property type="entry name" value="Msp1"/>
</dbReference>
<organism evidence="2 3">
    <name type="scientific">Trifolium pratense</name>
    <name type="common">Red clover</name>
    <dbReference type="NCBI Taxonomy" id="57577"/>
    <lineage>
        <taxon>Eukaryota</taxon>
        <taxon>Viridiplantae</taxon>
        <taxon>Streptophyta</taxon>
        <taxon>Embryophyta</taxon>
        <taxon>Tracheophyta</taxon>
        <taxon>Spermatophyta</taxon>
        <taxon>Magnoliopsida</taxon>
        <taxon>eudicotyledons</taxon>
        <taxon>Gunneridae</taxon>
        <taxon>Pentapetalae</taxon>
        <taxon>rosids</taxon>
        <taxon>fabids</taxon>
        <taxon>Fabales</taxon>
        <taxon>Fabaceae</taxon>
        <taxon>Papilionoideae</taxon>
        <taxon>50 kb inversion clade</taxon>
        <taxon>NPAAA clade</taxon>
        <taxon>Hologalegina</taxon>
        <taxon>IRL clade</taxon>
        <taxon>Trifolieae</taxon>
        <taxon>Trifolium</taxon>
    </lineage>
</organism>
<dbReference type="STRING" id="57577.A0A2K3PNZ0"/>
<dbReference type="PANTHER" id="PTHR35768:SF1">
    <property type="entry name" value="PROTEIN MULTIPOLAR SPINDLE 1"/>
    <property type="match status" value="1"/>
</dbReference>
<dbReference type="GO" id="GO:0007140">
    <property type="term" value="P:male meiotic nuclear division"/>
    <property type="evidence" value="ECO:0007669"/>
    <property type="project" value="TreeGrafter"/>
</dbReference>
<keyword evidence="1" id="KW-0175">Coiled coil</keyword>
<dbReference type="Proteomes" id="UP000236291">
    <property type="component" value="Unassembled WGS sequence"/>
</dbReference>
<dbReference type="PANTHER" id="PTHR35768">
    <property type="entry name" value="PROTEIN MULTIPOLAR SPINDLE 1"/>
    <property type="match status" value="1"/>
</dbReference>
<dbReference type="EMBL" id="ASHM01008971">
    <property type="protein sequence ID" value="PNY16974.1"/>
    <property type="molecule type" value="Genomic_DNA"/>
</dbReference>
<sequence>MADAGNRNTAASDESIKLAVAVSLLRSKFIENSNAISPSQSEALLRWKRKAKERKQEILRLREDLKETQDASHCDLFPENASCKCYFFDNLGQLSPKRDGNDSSNNRFNDVLRRRFLRQVRFKERRRRIGSSSSSSQQRISLGLAEEDETEQLKASVDFLVELCETVSSVDDSKFANLAHQSVDFILGILLSSPIETHVHPANSVEWCPSGEVRDRGRGTILVAHPVLLPIQLLPLNLLSTGRNLELVERIINSLVTRLTMKMCSYLSENGSQHSDTSAQFCIQHLVRKLGSEPYIGQRAILSVCQKILVLAERLLFSDPFDDTFPDMHECMFIMIQLIEFLVADYLLEWSKAEDFDTSKKSIRTSGKQKWTILALYGPCHWGVGKACWWNLIASED</sequence>
<accession>A0A2K3PNZ0</accession>
<reference evidence="2 3" key="1">
    <citation type="journal article" date="2014" name="Am. J. Bot.">
        <title>Genome assembly and annotation for red clover (Trifolium pratense; Fabaceae).</title>
        <authorList>
            <person name="Istvanek J."/>
            <person name="Jaros M."/>
            <person name="Krenek A."/>
            <person name="Repkova J."/>
        </authorList>
    </citation>
    <scope>NUCLEOTIDE SEQUENCE [LARGE SCALE GENOMIC DNA]</scope>
    <source>
        <strain evidence="3">cv. Tatra</strain>
        <tissue evidence="2">Young leaves</tissue>
    </source>
</reference>
<proteinExistence type="predicted"/>
<evidence type="ECO:0000313" key="2">
    <source>
        <dbReference type="EMBL" id="PNY16974.1"/>
    </source>
</evidence>
<dbReference type="GO" id="GO:0007059">
    <property type="term" value="P:chromosome segregation"/>
    <property type="evidence" value="ECO:0007669"/>
    <property type="project" value="TreeGrafter"/>
</dbReference>
<dbReference type="AlphaFoldDB" id="A0A2K3PNZ0"/>
<evidence type="ECO:0000256" key="1">
    <source>
        <dbReference type="SAM" id="Coils"/>
    </source>
</evidence>
<feature type="coiled-coil region" evidence="1">
    <location>
        <begin position="44"/>
        <end position="71"/>
    </location>
</feature>
<comment type="caution">
    <text evidence="2">The sequence shown here is derived from an EMBL/GenBank/DDBJ whole genome shotgun (WGS) entry which is preliminary data.</text>
</comment>
<protein>
    <submittedName>
        <fullName evidence="2">Multipolar spindle 1</fullName>
    </submittedName>
</protein>
<dbReference type="ExpressionAtlas" id="A0A2K3PNZ0">
    <property type="expression patterns" value="baseline"/>
</dbReference>
<name>A0A2K3PNZ0_TRIPR</name>